<sequence length="52" mass="5420">MPHHVATMMLNRSGVSTNGGTNRIAAAAPSAVPSARYSAFERVAPTNGFDTM</sequence>
<proteinExistence type="predicted"/>
<dbReference type="EMBL" id="ABLC01000332">
    <property type="protein sequence ID" value="EDT00175.1"/>
    <property type="molecule type" value="Genomic_DNA"/>
</dbReference>
<evidence type="ECO:0000313" key="2">
    <source>
        <dbReference type="Proteomes" id="UP000005463"/>
    </source>
</evidence>
<evidence type="ECO:0000313" key="1">
    <source>
        <dbReference type="EMBL" id="EDT00175.1"/>
    </source>
</evidence>
<comment type="caution">
    <text evidence="1">The sequence shown here is derived from an EMBL/GenBank/DDBJ whole genome shotgun (WGS) entry which is preliminary data.</text>
</comment>
<accession>B1FQJ9</accession>
<organism evidence="1 2">
    <name type="scientific">Burkholderia ambifaria IOP40-10</name>
    <dbReference type="NCBI Taxonomy" id="396596"/>
    <lineage>
        <taxon>Bacteria</taxon>
        <taxon>Pseudomonadati</taxon>
        <taxon>Pseudomonadota</taxon>
        <taxon>Betaproteobacteria</taxon>
        <taxon>Burkholderiales</taxon>
        <taxon>Burkholderiaceae</taxon>
        <taxon>Burkholderia</taxon>
        <taxon>Burkholderia cepacia complex</taxon>
    </lineage>
</organism>
<dbReference type="AlphaFoldDB" id="B1FQJ9"/>
<protein>
    <submittedName>
        <fullName evidence="1">Uncharacterized protein</fullName>
    </submittedName>
</protein>
<name>B1FQJ9_9BURK</name>
<gene>
    <name evidence="1" type="ORF">BamIOP4010DRAFT_6310</name>
</gene>
<dbReference type="Proteomes" id="UP000005463">
    <property type="component" value="Unassembled WGS sequence"/>
</dbReference>
<reference evidence="1 2" key="1">
    <citation type="submission" date="2008-03" db="EMBL/GenBank/DDBJ databases">
        <title>Sequencing of the draft genome and assembly of Burkholderia ambifaria IOP40-10.</title>
        <authorList>
            <consortium name="US DOE Joint Genome Institute (JGI-PGF)"/>
            <person name="Copeland A."/>
            <person name="Lucas S."/>
            <person name="Lapidus A."/>
            <person name="Glavina del Rio T."/>
            <person name="Dalin E."/>
            <person name="Tice H."/>
            <person name="Bruce D."/>
            <person name="Goodwin L."/>
            <person name="Pitluck S."/>
            <person name="Larimer F."/>
            <person name="Land M.L."/>
            <person name="Hauser L."/>
            <person name="Tiedje J."/>
            <person name="Richardson P."/>
        </authorList>
    </citation>
    <scope>NUCLEOTIDE SEQUENCE [LARGE SCALE GENOMIC DNA]</scope>
    <source>
        <strain evidence="1 2">IOP40-10</strain>
    </source>
</reference>